<feature type="compositionally biased region" description="Polar residues" evidence="1">
    <location>
        <begin position="690"/>
        <end position="705"/>
    </location>
</feature>
<feature type="compositionally biased region" description="Low complexity" evidence="1">
    <location>
        <begin position="570"/>
        <end position="580"/>
    </location>
</feature>
<dbReference type="AlphaFoldDB" id="A0A2A9PIM7"/>
<evidence type="ECO:0000256" key="1">
    <source>
        <dbReference type="SAM" id="MobiDB-lite"/>
    </source>
</evidence>
<dbReference type="Proteomes" id="UP000037136">
    <property type="component" value="Unassembled WGS sequence"/>
</dbReference>
<protein>
    <submittedName>
        <fullName evidence="2">Uncharacterized protein</fullName>
    </submittedName>
</protein>
<feature type="compositionally biased region" description="Low complexity" evidence="1">
    <location>
        <begin position="337"/>
        <end position="351"/>
    </location>
</feature>
<feature type="compositionally biased region" description="Polar residues" evidence="1">
    <location>
        <begin position="30"/>
        <end position="42"/>
    </location>
</feature>
<reference evidence="2 3" key="1">
    <citation type="journal article" date="2015" name="BMC Genomics">
        <title>Gene expression during zombie ant biting behavior reflects the complexity underlying fungal parasitic behavioral manipulation.</title>
        <authorList>
            <person name="de Bekker C."/>
            <person name="Ohm R.A."/>
            <person name="Loreto R.G."/>
            <person name="Sebastian A."/>
            <person name="Albert I."/>
            <person name="Merrow M."/>
            <person name="Brachmann A."/>
            <person name="Hughes D.P."/>
        </authorList>
    </citation>
    <scope>NUCLEOTIDE SEQUENCE [LARGE SCALE GENOMIC DNA]</scope>
    <source>
        <strain evidence="2 3">SC16a</strain>
    </source>
</reference>
<feature type="compositionally biased region" description="Polar residues" evidence="1">
    <location>
        <begin position="635"/>
        <end position="644"/>
    </location>
</feature>
<reference evidence="2 3" key="2">
    <citation type="journal article" date="2017" name="Sci. Rep.">
        <title>Ant-infecting Ophiocordyceps genomes reveal a high diversity of potential behavioral manipulation genes and a possible major role for enterotoxins.</title>
        <authorList>
            <person name="de Bekker C."/>
            <person name="Ohm R.A."/>
            <person name="Evans H.C."/>
            <person name="Brachmann A."/>
            <person name="Hughes D.P."/>
        </authorList>
    </citation>
    <scope>NUCLEOTIDE SEQUENCE [LARGE SCALE GENOMIC DNA]</scope>
    <source>
        <strain evidence="2 3">SC16a</strain>
    </source>
</reference>
<feature type="compositionally biased region" description="Polar residues" evidence="1">
    <location>
        <begin position="363"/>
        <end position="377"/>
    </location>
</feature>
<feature type="compositionally biased region" description="Pro residues" evidence="1">
    <location>
        <begin position="271"/>
        <end position="284"/>
    </location>
</feature>
<feature type="compositionally biased region" description="Low complexity" evidence="1">
    <location>
        <begin position="671"/>
        <end position="689"/>
    </location>
</feature>
<feature type="compositionally biased region" description="Polar residues" evidence="1">
    <location>
        <begin position="588"/>
        <end position="600"/>
    </location>
</feature>
<feature type="compositionally biased region" description="Pro residues" evidence="1">
    <location>
        <begin position="490"/>
        <end position="505"/>
    </location>
</feature>
<comment type="caution">
    <text evidence="2">The sequence shown here is derived from an EMBL/GenBank/DDBJ whole genome shotgun (WGS) entry which is preliminary data.</text>
</comment>
<feature type="compositionally biased region" description="Polar residues" evidence="1">
    <location>
        <begin position="520"/>
        <end position="534"/>
    </location>
</feature>
<sequence length="705" mass="74469">MLLPPDSKMKGKSIEFHPVMATHKHSTLLSLNFPPNQTQQTEPPFPPHLYDSPPEEASSRFVDAIFFPLPRLAQPKTMPLLGENATEEHDASSSQSASPEPQRRSTTPSPSETTTDSETRNGNGVSTASSLLANGSRSLGNQSHLPFARGVDTIVVSSPNPLVDNRPRTPHPSPSVLLSPVDDAAGGAGGAAIVDRLLRLRTEARTPPHLIDRSTAFVGGQATTMGPLRLLSDGYQETSSMIPAPVRPRAQTLPDRSSRSHQVNGLGISPPVTPPNSVAPPPLHSRPLLDISPSPSDSPVEMGGPVRDPGYYGRGGPSSVIQPSDAPQPPSVPDYGPSSPAADAPQPTQPQHNARMTAFLRGRTTTIQGPFSPQANDRPTAAGRLIPQREAPPPPRPRHTSRYYNGPLHHVSPSRGRGTNGHRTPPGRQDGLSRPIRDEDEPLPSANSRELQPPLPPSGPVSETSSSQGDGYGTLQRGFPLPGHESSVPQLPPPPPPVHLRPEPQPDSQTRLIRRLAAVLNSNDNSASVSQPSGSRVAPLQQGDDLERPEHAPTSSFDYPSEPGQHSHDSSSQTSPSSVSPRDEYYESPNSTTSFQTQVLCSEEMEYQSSEPPSTPEGSGDQTPQQPPSSHDDGSQTPRQSSTARDPDAGAPQPSSGQPSGDAVEEKESGAEGSSAGQSQRPSGQSSGGTAESTPFATPSSHASG</sequence>
<organism evidence="2 3">
    <name type="scientific">Ophiocordyceps unilateralis</name>
    <name type="common">Zombie-ant fungus</name>
    <name type="synonym">Torrubia unilateralis</name>
    <dbReference type="NCBI Taxonomy" id="268505"/>
    <lineage>
        <taxon>Eukaryota</taxon>
        <taxon>Fungi</taxon>
        <taxon>Dikarya</taxon>
        <taxon>Ascomycota</taxon>
        <taxon>Pezizomycotina</taxon>
        <taxon>Sordariomycetes</taxon>
        <taxon>Hypocreomycetidae</taxon>
        <taxon>Hypocreales</taxon>
        <taxon>Ophiocordycipitaceae</taxon>
        <taxon>Ophiocordyceps</taxon>
    </lineage>
</organism>
<feature type="region of interest" description="Disordered" evidence="1">
    <location>
        <begin position="30"/>
        <end position="56"/>
    </location>
</feature>
<feature type="region of interest" description="Disordered" evidence="1">
    <location>
        <begin position="239"/>
        <end position="705"/>
    </location>
</feature>
<evidence type="ECO:0000313" key="3">
    <source>
        <dbReference type="Proteomes" id="UP000037136"/>
    </source>
</evidence>
<accession>A0A2A9PIM7</accession>
<feature type="compositionally biased region" description="Low complexity" evidence="1">
    <location>
        <begin position="288"/>
        <end position="299"/>
    </location>
</feature>
<gene>
    <name evidence="2" type="ORF">XA68_10136</name>
</gene>
<proteinExistence type="predicted"/>
<feature type="compositionally biased region" description="Polar residues" evidence="1">
    <location>
        <begin position="121"/>
        <end position="137"/>
    </location>
</feature>
<name>A0A2A9PIM7_OPHUN</name>
<dbReference type="EMBL" id="LAZP02000101">
    <property type="protein sequence ID" value="PFH60891.1"/>
    <property type="molecule type" value="Genomic_DNA"/>
</dbReference>
<feature type="compositionally biased region" description="Low complexity" evidence="1">
    <location>
        <begin position="92"/>
        <end position="116"/>
    </location>
</feature>
<keyword evidence="3" id="KW-1185">Reference proteome</keyword>
<feature type="region of interest" description="Disordered" evidence="1">
    <location>
        <begin position="77"/>
        <end position="137"/>
    </location>
</feature>
<evidence type="ECO:0000313" key="2">
    <source>
        <dbReference type="EMBL" id="PFH60891.1"/>
    </source>
</evidence>
<feature type="compositionally biased region" description="Low complexity" evidence="1">
    <location>
        <begin position="609"/>
        <end position="620"/>
    </location>
</feature>